<dbReference type="Pfam" id="PF10996">
    <property type="entry name" value="Beta-Casp"/>
    <property type="match status" value="1"/>
</dbReference>
<reference evidence="4 5" key="1">
    <citation type="submission" date="2021-03" db="EMBL/GenBank/DDBJ databases">
        <title>Genomic Encyclopedia of Type Strains, Phase IV (KMG-IV): sequencing the most valuable type-strain genomes for metagenomic binning, comparative biology and taxonomic classification.</title>
        <authorList>
            <person name="Goeker M."/>
        </authorList>
    </citation>
    <scope>NUCLEOTIDE SEQUENCE [LARGE SCALE GENOMIC DNA]</scope>
    <source>
        <strain evidence="4 5">DSM 28783</strain>
    </source>
</reference>
<organism evidence="4 5">
    <name type="scientific">Clostridium algifaecis</name>
    <dbReference type="NCBI Taxonomy" id="1472040"/>
    <lineage>
        <taxon>Bacteria</taxon>
        <taxon>Bacillati</taxon>
        <taxon>Bacillota</taxon>
        <taxon>Clostridia</taxon>
        <taxon>Eubacteriales</taxon>
        <taxon>Clostridiaceae</taxon>
        <taxon>Clostridium</taxon>
    </lineage>
</organism>
<dbReference type="PANTHER" id="PTHR11203:SF37">
    <property type="entry name" value="INTEGRATOR COMPLEX SUBUNIT 11"/>
    <property type="match status" value="1"/>
</dbReference>
<dbReference type="RefSeq" id="WP_209701712.1">
    <property type="nucleotide sequence ID" value="NZ_JAGGLM010000005.1"/>
</dbReference>
<evidence type="ECO:0000313" key="4">
    <source>
        <dbReference type="EMBL" id="MBP2032520.1"/>
    </source>
</evidence>
<dbReference type="Pfam" id="PF16661">
    <property type="entry name" value="Lactamase_B_6"/>
    <property type="match status" value="1"/>
</dbReference>
<feature type="domain" description="Beta-Casp" evidence="3">
    <location>
        <begin position="236"/>
        <end position="360"/>
    </location>
</feature>
<dbReference type="SUPFAM" id="SSF56281">
    <property type="entry name" value="Metallo-hydrolase/oxidoreductase"/>
    <property type="match status" value="1"/>
</dbReference>
<dbReference type="InterPro" id="IPR011108">
    <property type="entry name" value="RMMBL"/>
</dbReference>
<feature type="domain" description="Metallo-beta-lactamase" evidence="2">
    <location>
        <begin position="13"/>
        <end position="223"/>
    </location>
</feature>
<dbReference type="EMBL" id="JAGGLM010000005">
    <property type="protein sequence ID" value="MBP2032520.1"/>
    <property type="molecule type" value="Genomic_DNA"/>
</dbReference>
<dbReference type="Proteomes" id="UP001519307">
    <property type="component" value="Unassembled WGS sequence"/>
</dbReference>
<keyword evidence="5" id="KW-1185">Reference proteome</keyword>
<dbReference type="CDD" id="cd16295">
    <property type="entry name" value="TTHA0252-CPSF-like_MBL-fold"/>
    <property type="match status" value="1"/>
</dbReference>
<keyword evidence="1" id="KW-0378">Hydrolase</keyword>
<name>A0ABS4KR60_9CLOT</name>
<evidence type="ECO:0000313" key="5">
    <source>
        <dbReference type="Proteomes" id="UP001519307"/>
    </source>
</evidence>
<evidence type="ECO:0000259" key="2">
    <source>
        <dbReference type="SMART" id="SM00849"/>
    </source>
</evidence>
<comment type="caution">
    <text evidence="4">The sequence shown here is derived from an EMBL/GenBank/DDBJ whole genome shotgun (WGS) entry which is preliminary data.</text>
</comment>
<sequence length="834" mass="96348">MKVSFLGGALEVGGSCILLKVDNKNLLLDCGIRQSSSKDPIPDFKIIQENGGVDAIIISHAHMDHIGCLPIISKEYPMARIYTNVMTKDLMRVLLYDSLKIMNNREAEIPLYAEKDVIAMLTRVFPINYMVEFPIFEDIKICFYMAGHIAGASCVYIKSPEGSVFYSGDFSVFSQKTVEGLKLPKLRPDIGIFETTYGDRLHSNREVEEQKLIEIIRDCIENKGKMLIPAFALGRAQEVILIMKKAINKGIIKNIKIYVDGMIRDINRVYKLNPLYLKNSLGKKILRGIEPFYDDNITAVKDKKVREDILESEESCIIISSSGMLTGGFSQYYAEKIAPMENSYIVITGYQDEESPGRKLLNLLDEDEKDKKIELNGRTIPVKCRVERVGLSAHSDKEEIKSVIKMLSPRNIFMVHGNEEVIKKFSREISYDVRARIYSPGCGESYSIYINNPRKQLNRNIYKCLFKKEELNKENLKELWKFVNINYNQRFFTVEELIYIWNGVWNGDKNSNYILDFEKNILNSIYFENNTKRLFLFKAKSSEEVEKELKPRELKPNELNDFINKYFGEFKFKKASLIYEEKKVILSFNFPSIVDNKIYDVIKNFKSDTKWNVEISDSVNINECSRIIKEIMNGADIKKISYRLDKNEVEVSLDSKTDVNDEIMKKFINSTGMKLFIKFSGNGINNDELTHIIESDNSNIMEQNKALDLIDDEFKYMDFKPYKKSIKSYANGKYIELSFITPVIGQKYEKNIEHISKKTGWNIKISDSVNQNEIINMAILLCNLENIKLKKNPSFNRNDLTLLLKLEKSEEITKMDNIKHKFEQNTGCSLIFKS</sequence>
<evidence type="ECO:0000256" key="1">
    <source>
        <dbReference type="ARBA" id="ARBA00022801"/>
    </source>
</evidence>
<dbReference type="PANTHER" id="PTHR11203">
    <property type="entry name" value="CLEAVAGE AND POLYADENYLATION SPECIFICITY FACTOR FAMILY MEMBER"/>
    <property type="match status" value="1"/>
</dbReference>
<dbReference type="Gene3D" id="3.60.15.10">
    <property type="entry name" value="Ribonuclease Z/Hydroxyacylglutathione hydrolase-like"/>
    <property type="match status" value="1"/>
</dbReference>
<gene>
    <name evidence="4" type="ORF">J2Z42_001192</name>
</gene>
<dbReference type="SMART" id="SM01027">
    <property type="entry name" value="Beta-Casp"/>
    <property type="match status" value="1"/>
</dbReference>
<dbReference type="InterPro" id="IPR001279">
    <property type="entry name" value="Metallo-B-lactamas"/>
</dbReference>
<accession>A0ABS4KR60</accession>
<dbReference type="SMART" id="SM00849">
    <property type="entry name" value="Lactamase_B"/>
    <property type="match status" value="1"/>
</dbReference>
<dbReference type="InterPro" id="IPR050698">
    <property type="entry name" value="MBL"/>
</dbReference>
<evidence type="ECO:0000259" key="3">
    <source>
        <dbReference type="SMART" id="SM01027"/>
    </source>
</evidence>
<dbReference type="InterPro" id="IPR022712">
    <property type="entry name" value="Beta_Casp"/>
</dbReference>
<dbReference type="Gene3D" id="3.40.50.10890">
    <property type="match status" value="1"/>
</dbReference>
<proteinExistence type="predicted"/>
<dbReference type="Pfam" id="PF07521">
    <property type="entry name" value="RMMBL"/>
    <property type="match status" value="1"/>
</dbReference>
<dbReference type="InterPro" id="IPR036866">
    <property type="entry name" value="RibonucZ/Hydroxyglut_hydro"/>
</dbReference>
<protein>
    <submittedName>
        <fullName evidence="4">Metal-dependent RNase</fullName>
    </submittedName>
</protein>